<evidence type="ECO:0000256" key="3">
    <source>
        <dbReference type="ARBA" id="ARBA00012388"/>
    </source>
</evidence>
<evidence type="ECO:0000256" key="5">
    <source>
        <dbReference type="ARBA" id="ARBA00022723"/>
    </source>
</evidence>
<dbReference type="Gene3D" id="3.30.460.10">
    <property type="entry name" value="Beta Polymerase, domain 2"/>
    <property type="match status" value="1"/>
</dbReference>
<feature type="compositionally biased region" description="Polar residues" evidence="7">
    <location>
        <begin position="453"/>
        <end position="462"/>
    </location>
</feature>
<dbReference type="GO" id="GO:0031123">
    <property type="term" value="P:RNA 3'-end processing"/>
    <property type="evidence" value="ECO:0007669"/>
    <property type="project" value="TreeGrafter"/>
</dbReference>
<evidence type="ECO:0000256" key="1">
    <source>
        <dbReference type="ARBA" id="ARBA00001936"/>
    </source>
</evidence>
<dbReference type="GO" id="GO:0031499">
    <property type="term" value="C:TRAMP complex"/>
    <property type="evidence" value="ECO:0007669"/>
    <property type="project" value="TreeGrafter"/>
</dbReference>
<evidence type="ECO:0000256" key="7">
    <source>
        <dbReference type="SAM" id="MobiDB-lite"/>
    </source>
</evidence>
<keyword evidence="11" id="KW-1185">Reference proteome</keyword>
<comment type="caution">
    <text evidence="10">The sequence shown here is derived from an EMBL/GenBank/DDBJ whole genome shotgun (WGS) entry which is preliminary data.</text>
</comment>
<sequence length="643" mass="71768">MDPRIAWVPPEQLGKAHDQWTRHWETVRNMHLNNNSPNVDQKNVEFIPLNYTNRLDQKQGPSNCQNNYHNQLLQKRKRDNKASTYGLNHSSNVRLLREDGGLTPWIPRGKIYSPEANAVVRLHHEIKDFFTYMSPQPNEQLMREDVVCRIRQVVTGLWPAAKVEIFGSFRTGLYLPTSDIDLVVFGKWESLPLWTLEKELLDKRICDREHIKVLDKASVPIVKLTDEKTDVKVDISFNMTSGVTSAKLIMDMMVQYPNLPYLVLVLKQFLLQRDLNEVFTGGISSYCLILLTVSFFQRHPRLDAASPGANLGVLLIEFFELYGHQFNYLRTGIRIRDGGAYVAKDEIQKDMENGYRPSLLCIEDPINNGNDIGRSSYGALQVKQAFEYAYVVLRDRIAPQYAHLYPPNDGILGRIIRVTDEVVEYRDWIMQHFPLQSPVVDSTEVETAPRQRTYASVASTSKAHAKDPKPKYAAGDRAMEESDSNGSSSVYQSSSSSSASSSSSIASDDTDSDTNSDMPAIVTPPENPAPKPSPQMRYVDIVKCDPQPRKPSPGGVVSSSNNNTVVSSSVSCPTVGEQKPSGTTCSNRSSSAPAQHHSQVSPSGGHNSKTYTHSRYTSKRRRNAAGAKQSTGSSNNSAGKTAR</sequence>
<feature type="region of interest" description="Disordered" evidence="7">
    <location>
        <begin position="440"/>
        <end position="643"/>
    </location>
</feature>
<organism evidence="10 11">
    <name type="scientific">Ridgeia piscesae</name>
    <name type="common">Tubeworm</name>
    <dbReference type="NCBI Taxonomy" id="27915"/>
    <lineage>
        <taxon>Eukaryota</taxon>
        <taxon>Metazoa</taxon>
        <taxon>Spiralia</taxon>
        <taxon>Lophotrochozoa</taxon>
        <taxon>Annelida</taxon>
        <taxon>Polychaeta</taxon>
        <taxon>Sedentaria</taxon>
        <taxon>Canalipalpata</taxon>
        <taxon>Sabellida</taxon>
        <taxon>Siboglinidae</taxon>
        <taxon>Ridgeia</taxon>
    </lineage>
</organism>
<dbReference type="FunFam" id="3.30.460.10:FF:000006">
    <property type="entry name" value="non-canonical poly(A) RNA polymerase PAPD5"/>
    <property type="match status" value="1"/>
</dbReference>
<evidence type="ECO:0000256" key="2">
    <source>
        <dbReference type="ARBA" id="ARBA00008593"/>
    </source>
</evidence>
<feature type="compositionally biased region" description="Polar residues" evidence="7">
    <location>
        <begin position="580"/>
        <end position="615"/>
    </location>
</feature>
<evidence type="ECO:0000259" key="9">
    <source>
        <dbReference type="Pfam" id="PF22600"/>
    </source>
</evidence>
<feature type="domain" description="PAP-associated" evidence="8">
    <location>
        <begin position="310"/>
        <end position="370"/>
    </location>
</feature>
<gene>
    <name evidence="10" type="ORF">NP493_53g18016</name>
</gene>
<dbReference type="PANTHER" id="PTHR23092">
    <property type="entry name" value="POLY(A) RNA POLYMERASE"/>
    <property type="match status" value="1"/>
</dbReference>
<feature type="domain" description="Poly(A) RNA polymerase mitochondrial-like central palm" evidence="9">
    <location>
        <begin position="122"/>
        <end position="249"/>
    </location>
</feature>
<dbReference type="SUPFAM" id="SSF81631">
    <property type="entry name" value="PAP/OAS1 substrate-binding domain"/>
    <property type="match status" value="1"/>
</dbReference>
<dbReference type="InterPro" id="IPR002058">
    <property type="entry name" value="PAP_assoc"/>
</dbReference>
<protein>
    <recommendedName>
        <fullName evidence="3">polynucleotide adenylyltransferase</fullName>
        <ecNumber evidence="3">2.7.7.19</ecNumber>
    </recommendedName>
</protein>
<dbReference type="Pfam" id="PF03828">
    <property type="entry name" value="PAP_assoc"/>
    <property type="match status" value="1"/>
</dbReference>
<evidence type="ECO:0000259" key="8">
    <source>
        <dbReference type="Pfam" id="PF03828"/>
    </source>
</evidence>
<evidence type="ECO:0000256" key="6">
    <source>
        <dbReference type="ARBA" id="ARBA00022842"/>
    </source>
</evidence>
<dbReference type="Proteomes" id="UP001209878">
    <property type="component" value="Unassembled WGS sequence"/>
</dbReference>
<dbReference type="Gene3D" id="1.10.1410.10">
    <property type="match status" value="1"/>
</dbReference>
<dbReference type="EC" id="2.7.7.19" evidence="3"/>
<evidence type="ECO:0000313" key="11">
    <source>
        <dbReference type="Proteomes" id="UP001209878"/>
    </source>
</evidence>
<evidence type="ECO:0000256" key="4">
    <source>
        <dbReference type="ARBA" id="ARBA00022679"/>
    </source>
</evidence>
<dbReference type="SUPFAM" id="SSF81301">
    <property type="entry name" value="Nucleotidyltransferase"/>
    <property type="match status" value="1"/>
</dbReference>
<feature type="compositionally biased region" description="Low complexity" evidence="7">
    <location>
        <begin position="552"/>
        <end position="576"/>
    </location>
</feature>
<dbReference type="InterPro" id="IPR054708">
    <property type="entry name" value="MTPAP-like_central"/>
</dbReference>
<dbReference type="PANTHER" id="PTHR23092:SF15">
    <property type="entry name" value="INACTIVE NON-CANONICAL POLY(A) RNA POLYMERASE PROTEIN TRF4-2-RELATED"/>
    <property type="match status" value="1"/>
</dbReference>
<dbReference type="GO" id="GO:0043634">
    <property type="term" value="P:polyadenylation-dependent ncRNA catabolic process"/>
    <property type="evidence" value="ECO:0007669"/>
    <property type="project" value="TreeGrafter"/>
</dbReference>
<feature type="compositionally biased region" description="Polar residues" evidence="7">
    <location>
        <begin position="628"/>
        <end position="643"/>
    </location>
</feature>
<keyword evidence="4" id="KW-0808">Transferase</keyword>
<keyword evidence="6" id="KW-0460">Magnesium</keyword>
<dbReference type="InterPro" id="IPR043519">
    <property type="entry name" value="NT_sf"/>
</dbReference>
<dbReference type="GO" id="GO:0005730">
    <property type="term" value="C:nucleolus"/>
    <property type="evidence" value="ECO:0007669"/>
    <property type="project" value="TreeGrafter"/>
</dbReference>
<comment type="cofactor">
    <cofactor evidence="1">
        <name>Mn(2+)</name>
        <dbReference type="ChEBI" id="CHEBI:29035"/>
    </cofactor>
</comment>
<dbReference type="CDD" id="cd05402">
    <property type="entry name" value="NT_PAP_TUTase"/>
    <property type="match status" value="1"/>
</dbReference>
<accession>A0AAD9PB46</accession>
<proteinExistence type="inferred from homology"/>
<dbReference type="FunFam" id="1.10.1410.10:FF:000003">
    <property type="entry name" value="non-canonical poly(A) RNA polymerase PAPD7"/>
    <property type="match status" value="1"/>
</dbReference>
<dbReference type="Pfam" id="PF22600">
    <property type="entry name" value="MTPAP-like_central"/>
    <property type="match status" value="1"/>
</dbReference>
<reference evidence="10" key="1">
    <citation type="journal article" date="2023" name="Mol. Biol. Evol.">
        <title>Third-Generation Sequencing Reveals the Adaptive Role of the Epigenome in Three Deep-Sea Polychaetes.</title>
        <authorList>
            <person name="Perez M."/>
            <person name="Aroh O."/>
            <person name="Sun Y."/>
            <person name="Lan Y."/>
            <person name="Juniper S.K."/>
            <person name="Young C.R."/>
            <person name="Angers B."/>
            <person name="Qian P.Y."/>
        </authorList>
    </citation>
    <scope>NUCLEOTIDE SEQUENCE</scope>
    <source>
        <strain evidence="10">R07B-5</strain>
    </source>
</reference>
<evidence type="ECO:0000313" key="10">
    <source>
        <dbReference type="EMBL" id="KAK2191464.1"/>
    </source>
</evidence>
<comment type="similarity">
    <text evidence="2">Belongs to the DNA polymerase type-B-like family.</text>
</comment>
<name>A0AAD9PB46_RIDPI</name>
<dbReference type="GO" id="GO:1990817">
    <property type="term" value="F:poly(A) RNA polymerase activity"/>
    <property type="evidence" value="ECO:0007669"/>
    <property type="project" value="UniProtKB-EC"/>
</dbReference>
<dbReference type="EMBL" id="JAODUO010000053">
    <property type="protein sequence ID" value="KAK2191464.1"/>
    <property type="molecule type" value="Genomic_DNA"/>
</dbReference>
<keyword evidence="5" id="KW-0479">Metal-binding</keyword>
<dbReference type="AlphaFoldDB" id="A0AAD9PB46"/>
<feature type="compositionally biased region" description="Low complexity" evidence="7">
    <location>
        <begin position="484"/>
        <end position="507"/>
    </location>
</feature>
<dbReference type="GO" id="GO:0003729">
    <property type="term" value="F:mRNA binding"/>
    <property type="evidence" value="ECO:0007669"/>
    <property type="project" value="TreeGrafter"/>
</dbReference>
<dbReference type="InterPro" id="IPR045862">
    <property type="entry name" value="Trf4-like"/>
</dbReference>
<dbReference type="GO" id="GO:0046872">
    <property type="term" value="F:metal ion binding"/>
    <property type="evidence" value="ECO:0007669"/>
    <property type="project" value="UniProtKB-KW"/>
</dbReference>